<dbReference type="PANTHER" id="PTHR39639">
    <property type="entry name" value="CHROMOSOME 16, WHOLE GENOME SHOTGUN SEQUENCE"/>
    <property type="match status" value="1"/>
</dbReference>
<sequence>MLDNSARAMEKEIVTKEEEENFEMEEEEEFPELDIPVQQRHLLTHPYDFIIRSLKAQVDDGSLILADKFQRRQVWDLSKCSRLIESLLLNVPIPVCYFAELEDGSYSVIDGQQRLTAIYQFLTNKYALRGLKVLRELNRKSFKNLDVAYQRYIYSRTIRCIVIVKESHPDIKFDVFERLNSGFVALNAQELRNSVYRGKLNDLILELSEDELFQKTRNIKEIDKRMRDCELILRFFAFHYALKDYRGNLSRFLDHYLEKGSHFDDATIQQHRDLFMRVIGDVYEVFDNRAFRRYTFENGWENAINRAIYDVIMLSFASLKSEAIRPKKAAIAEALREVCEDAEFNESITSSTKNKDRIQMRLDKWRNKLLQIGLDVPYFQVGQ</sequence>
<evidence type="ECO:0000259" key="1">
    <source>
        <dbReference type="Pfam" id="PF03235"/>
    </source>
</evidence>
<dbReference type="Pfam" id="PF03235">
    <property type="entry name" value="GmrSD_N"/>
    <property type="match status" value="1"/>
</dbReference>
<dbReference type="AlphaFoldDB" id="A0AAU8JAM9"/>
<protein>
    <submittedName>
        <fullName evidence="2">DUF262 domain-containing protein</fullName>
    </submittedName>
</protein>
<dbReference type="RefSeq" id="WP_054464730.1">
    <property type="nucleotide sequence ID" value="NZ_CP159837.1"/>
</dbReference>
<gene>
    <name evidence="2" type="ORF">ABWT76_004960</name>
</gene>
<evidence type="ECO:0000313" key="2">
    <source>
        <dbReference type="EMBL" id="XCM36216.1"/>
    </source>
</evidence>
<name>A0AAU8JAM9_9CYAN</name>
<organism evidence="2">
    <name type="scientific">Planktothricoides raciborskii GIHE-MW2</name>
    <dbReference type="NCBI Taxonomy" id="2792601"/>
    <lineage>
        <taxon>Bacteria</taxon>
        <taxon>Bacillati</taxon>
        <taxon>Cyanobacteriota</taxon>
        <taxon>Cyanophyceae</taxon>
        <taxon>Oscillatoriophycideae</taxon>
        <taxon>Oscillatoriales</taxon>
        <taxon>Oscillatoriaceae</taxon>
        <taxon>Planktothricoides</taxon>
    </lineage>
</organism>
<dbReference type="InterPro" id="IPR004919">
    <property type="entry name" value="GmrSD_N"/>
</dbReference>
<reference evidence="2" key="1">
    <citation type="submission" date="2024-07" db="EMBL/GenBank/DDBJ databases">
        <authorList>
            <person name="Kim Y.J."/>
            <person name="Jeong J.Y."/>
        </authorList>
    </citation>
    <scope>NUCLEOTIDE SEQUENCE</scope>
    <source>
        <strain evidence="2">GIHE-MW2</strain>
    </source>
</reference>
<dbReference type="PANTHER" id="PTHR39639:SF1">
    <property type="entry name" value="DUF262 DOMAIN-CONTAINING PROTEIN"/>
    <property type="match status" value="1"/>
</dbReference>
<feature type="domain" description="GmrSD restriction endonucleases N-terminal" evidence="1">
    <location>
        <begin position="64"/>
        <end position="196"/>
    </location>
</feature>
<accession>A0AAU8JAM9</accession>
<dbReference type="EMBL" id="CP159837">
    <property type="protein sequence ID" value="XCM36216.1"/>
    <property type="molecule type" value="Genomic_DNA"/>
</dbReference>
<proteinExistence type="predicted"/>